<evidence type="ECO:0000313" key="2">
    <source>
        <dbReference type="EMBL" id="KAJ7679647.1"/>
    </source>
</evidence>
<keyword evidence="3" id="KW-1185">Reference proteome</keyword>
<feature type="signal peptide" evidence="1">
    <location>
        <begin position="1"/>
        <end position="24"/>
    </location>
</feature>
<gene>
    <name evidence="2" type="ORF">B0H17DRAFT_1206440</name>
</gene>
<protein>
    <recommendedName>
        <fullName evidence="4">Secreted protein</fullName>
    </recommendedName>
</protein>
<feature type="chain" id="PRO_5042206441" description="Secreted protein" evidence="1">
    <location>
        <begin position="25"/>
        <end position="144"/>
    </location>
</feature>
<name>A0AAD7D501_MYCRO</name>
<comment type="caution">
    <text evidence="2">The sequence shown here is derived from an EMBL/GenBank/DDBJ whole genome shotgun (WGS) entry which is preliminary data.</text>
</comment>
<evidence type="ECO:0008006" key="4">
    <source>
        <dbReference type="Google" id="ProtNLM"/>
    </source>
</evidence>
<sequence length="144" mass="15987">MYSNRFSSWCVFRLLFCSTSITAALLFAVPPSHGPLPFMWLRARREYVHSKLSSKCLTLDETYAFTDSPHVRGALPAPSRVDSIWARTPLAGASDLSPVRALRRTTPTLIATAAEIRPWARFCNEGLVLLPLPSSIVQRTQSPA</sequence>
<reference evidence="2" key="1">
    <citation type="submission" date="2023-03" db="EMBL/GenBank/DDBJ databases">
        <title>Massive genome expansion in bonnet fungi (Mycena s.s.) driven by repeated elements and novel gene families across ecological guilds.</title>
        <authorList>
            <consortium name="Lawrence Berkeley National Laboratory"/>
            <person name="Harder C.B."/>
            <person name="Miyauchi S."/>
            <person name="Viragh M."/>
            <person name="Kuo A."/>
            <person name="Thoen E."/>
            <person name="Andreopoulos B."/>
            <person name="Lu D."/>
            <person name="Skrede I."/>
            <person name="Drula E."/>
            <person name="Henrissat B."/>
            <person name="Morin E."/>
            <person name="Kohler A."/>
            <person name="Barry K."/>
            <person name="LaButti K."/>
            <person name="Morin E."/>
            <person name="Salamov A."/>
            <person name="Lipzen A."/>
            <person name="Mereny Z."/>
            <person name="Hegedus B."/>
            <person name="Baldrian P."/>
            <person name="Stursova M."/>
            <person name="Weitz H."/>
            <person name="Taylor A."/>
            <person name="Grigoriev I.V."/>
            <person name="Nagy L.G."/>
            <person name="Martin F."/>
            <person name="Kauserud H."/>
        </authorList>
    </citation>
    <scope>NUCLEOTIDE SEQUENCE</scope>
    <source>
        <strain evidence="2">CBHHK067</strain>
    </source>
</reference>
<organism evidence="2 3">
    <name type="scientific">Mycena rosella</name>
    <name type="common">Pink bonnet</name>
    <name type="synonym">Agaricus rosellus</name>
    <dbReference type="NCBI Taxonomy" id="1033263"/>
    <lineage>
        <taxon>Eukaryota</taxon>
        <taxon>Fungi</taxon>
        <taxon>Dikarya</taxon>
        <taxon>Basidiomycota</taxon>
        <taxon>Agaricomycotina</taxon>
        <taxon>Agaricomycetes</taxon>
        <taxon>Agaricomycetidae</taxon>
        <taxon>Agaricales</taxon>
        <taxon>Marasmiineae</taxon>
        <taxon>Mycenaceae</taxon>
        <taxon>Mycena</taxon>
    </lineage>
</organism>
<evidence type="ECO:0000313" key="3">
    <source>
        <dbReference type="Proteomes" id="UP001221757"/>
    </source>
</evidence>
<evidence type="ECO:0000256" key="1">
    <source>
        <dbReference type="SAM" id="SignalP"/>
    </source>
</evidence>
<dbReference type="AlphaFoldDB" id="A0AAD7D501"/>
<accession>A0AAD7D501</accession>
<keyword evidence="1" id="KW-0732">Signal</keyword>
<dbReference type="Proteomes" id="UP001221757">
    <property type="component" value="Unassembled WGS sequence"/>
</dbReference>
<proteinExistence type="predicted"/>
<dbReference type="EMBL" id="JARKIE010000129">
    <property type="protein sequence ID" value="KAJ7679647.1"/>
    <property type="molecule type" value="Genomic_DNA"/>
</dbReference>